<dbReference type="PANTHER" id="PTHR37512">
    <property type="entry name" value="TRIFUNCTIONAL NAD BIOSYNTHESIS/REGULATOR PROTEIN NADR"/>
    <property type="match status" value="1"/>
</dbReference>
<dbReference type="Pfam" id="PF13521">
    <property type="entry name" value="AAA_28"/>
    <property type="match status" value="1"/>
</dbReference>
<dbReference type="InterPro" id="IPR052735">
    <property type="entry name" value="NAD_biosynth-regulator"/>
</dbReference>
<keyword evidence="3" id="KW-1185">Reference proteome</keyword>
<dbReference type="InterPro" id="IPR038727">
    <property type="entry name" value="NadR/Ttd14_AAA_dom"/>
</dbReference>
<reference evidence="2 3" key="1">
    <citation type="submission" date="2019-05" db="EMBL/GenBank/DDBJ databases">
        <title>Panacibacter sp. strain 17mud1-8 Genome sequencing and assembly.</title>
        <authorList>
            <person name="Chhetri G."/>
        </authorList>
    </citation>
    <scope>NUCLEOTIDE SEQUENCE [LARGE SCALE GENOMIC DNA]</scope>
    <source>
        <strain evidence="2 3">17mud1-8</strain>
    </source>
</reference>
<dbReference type="GO" id="GO:0005524">
    <property type="term" value="F:ATP binding"/>
    <property type="evidence" value="ECO:0007669"/>
    <property type="project" value="UniProtKB-KW"/>
</dbReference>
<dbReference type="EMBL" id="SZQL01000017">
    <property type="protein sequence ID" value="TKK66009.1"/>
    <property type="molecule type" value="Genomic_DNA"/>
</dbReference>
<organism evidence="2 3">
    <name type="scientific">Ilyomonas limi</name>
    <dbReference type="NCBI Taxonomy" id="2575867"/>
    <lineage>
        <taxon>Bacteria</taxon>
        <taxon>Pseudomonadati</taxon>
        <taxon>Bacteroidota</taxon>
        <taxon>Chitinophagia</taxon>
        <taxon>Chitinophagales</taxon>
        <taxon>Chitinophagaceae</taxon>
        <taxon>Ilyomonas</taxon>
    </lineage>
</organism>
<dbReference type="OrthoDB" id="9151999at2"/>
<dbReference type="SUPFAM" id="SSF52540">
    <property type="entry name" value="P-loop containing nucleoside triphosphate hydrolases"/>
    <property type="match status" value="1"/>
</dbReference>
<dbReference type="InterPro" id="IPR027417">
    <property type="entry name" value="P-loop_NTPase"/>
</dbReference>
<gene>
    <name evidence="2" type="ORF">FC093_18580</name>
</gene>
<dbReference type="Gene3D" id="3.40.50.300">
    <property type="entry name" value="P-loop containing nucleotide triphosphate hydrolases"/>
    <property type="match status" value="1"/>
</dbReference>
<evidence type="ECO:0000259" key="1">
    <source>
        <dbReference type="Pfam" id="PF13521"/>
    </source>
</evidence>
<dbReference type="AlphaFoldDB" id="A0A4U3KW02"/>
<evidence type="ECO:0000313" key="3">
    <source>
        <dbReference type="Proteomes" id="UP000305848"/>
    </source>
</evidence>
<dbReference type="RefSeq" id="WP_137263316.1">
    <property type="nucleotide sequence ID" value="NZ_SZQL01000017.1"/>
</dbReference>
<protein>
    <submittedName>
        <fullName evidence="2">ATP-binding protein</fullName>
    </submittedName>
</protein>
<accession>A0A4U3KW02</accession>
<dbReference type="PANTHER" id="PTHR37512:SF1">
    <property type="entry name" value="NADR_TTD14 AAA DOMAIN-CONTAINING PROTEIN"/>
    <property type="match status" value="1"/>
</dbReference>
<feature type="domain" description="NadR/Ttd14 AAA" evidence="1">
    <location>
        <begin position="6"/>
        <end position="185"/>
    </location>
</feature>
<keyword evidence="2" id="KW-0067">ATP-binding</keyword>
<comment type="caution">
    <text evidence="2">The sequence shown here is derived from an EMBL/GenBank/DDBJ whole genome shotgun (WGS) entry which is preliminary data.</text>
</comment>
<dbReference type="Proteomes" id="UP000305848">
    <property type="component" value="Unassembled WGS sequence"/>
</dbReference>
<name>A0A4U3KW02_9BACT</name>
<sequence>MQAIKKIVVIGPESTGKSMLCQLLAAHYGTIWCAEYAREYLLNNGTDYTYEDLLTIARGQLLLQEEAEKKVVQGEINNNISHRTSHIVHHTTIASPLLFIDTDLYVMKVWCEYVFGKCHQFILDEIVQRKYDLYLLCKPDIAWVKDELREYPDEQTRIELFHIYRDILINQNVPWAEVSGDYEQRLSMGIKAVEEILTGI</sequence>
<proteinExistence type="predicted"/>
<keyword evidence="2" id="KW-0547">Nucleotide-binding</keyword>
<evidence type="ECO:0000313" key="2">
    <source>
        <dbReference type="EMBL" id="TKK66009.1"/>
    </source>
</evidence>